<accession>A0A7J7VYM7</accession>
<gene>
    <name evidence="1" type="ORF">mMyoMyo1_012317</name>
</gene>
<sequence length="122" mass="13872">MIRNTIWEDGVTRRDFNTGPICLLFLSEPGREGADRDGVQLAQGADPPGLYWHRSYIKVQTSPLILAGSLSEYMPLEQAGCSPCPCSHRSEPWIGKQRMLFGLKRRKQLASWNKWALKQLEN</sequence>
<evidence type="ECO:0000313" key="2">
    <source>
        <dbReference type="Proteomes" id="UP000527355"/>
    </source>
</evidence>
<comment type="caution">
    <text evidence="1">The sequence shown here is derived from an EMBL/GenBank/DDBJ whole genome shotgun (WGS) entry which is preliminary data.</text>
</comment>
<proteinExistence type="predicted"/>
<name>A0A7J7VYM7_MYOMY</name>
<dbReference type="Proteomes" id="UP000527355">
    <property type="component" value="Unassembled WGS sequence"/>
</dbReference>
<dbReference type="EMBL" id="JABWUV010000009">
    <property type="protein sequence ID" value="KAF6330327.1"/>
    <property type="molecule type" value="Genomic_DNA"/>
</dbReference>
<reference evidence="1 2" key="1">
    <citation type="journal article" date="2020" name="Nature">
        <title>Six reference-quality genomes reveal evolution of bat adaptations.</title>
        <authorList>
            <person name="Jebb D."/>
            <person name="Huang Z."/>
            <person name="Pippel M."/>
            <person name="Hughes G.M."/>
            <person name="Lavrichenko K."/>
            <person name="Devanna P."/>
            <person name="Winkler S."/>
            <person name="Jermiin L.S."/>
            <person name="Skirmuntt E.C."/>
            <person name="Katzourakis A."/>
            <person name="Burkitt-Gray L."/>
            <person name="Ray D.A."/>
            <person name="Sullivan K.A.M."/>
            <person name="Roscito J.G."/>
            <person name="Kirilenko B.M."/>
            <person name="Davalos L.M."/>
            <person name="Corthals A.P."/>
            <person name="Power M.L."/>
            <person name="Jones G."/>
            <person name="Ransome R.D."/>
            <person name="Dechmann D.K.N."/>
            <person name="Locatelli A.G."/>
            <person name="Puechmaille S.J."/>
            <person name="Fedrigo O."/>
            <person name="Jarvis E.D."/>
            <person name="Hiller M."/>
            <person name="Vernes S.C."/>
            <person name="Myers E.W."/>
            <person name="Teeling E.C."/>
        </authorList>
    </citation>
    <scope>NUCLEOTIDE SEQUENCE [LARGE SCALE GENOMIC DNA]</scope>
    <source>
        <strain evidence="1">MMyoMyo1</strain>
        <tissue evidence="1">Flight muscle</tissue>
    </source>
</reference>
<evidence type="ECO:0000313" key="1">
    <source>
        <dbReference type="EMBL" id="KAF6330327.1"/>
    </source>
</evidence>
<organism evidence="1 2">
    <name type="scientific">Myotis myotis</name>
    <name type="common">Greater mouse-eared bat</name>
    <name type="synonym">Vespertilio myotis</name>
    <dbReference type="NCBI Taxonomy" id="51298"/>
    <lineage>
        <taxon>Eukaryota</taxon>
        <taxon>Metazoa</taxon>
        <taxon>Chordata</taxon>
        <taxon>Craniata</taxon>
        <taxon>Vertebrata</taxon>
        <taxon>Euteleostomi</taxon>
        <taxon>Mammalia</taxon>
        <taxon>Eutheria</taxon>
        <taxon>Laurasiatheria</taxon>
        <taxon>Chiroptera</taxon>
        <taxon>Yangochiroptera</taxon>
        <taxon>Vespertilionidae</taxon>
        <taxon>Myotis</taxon>
    </lineage>
</organism>
<keyword evidence="2" id="KW-1185">Reference proteome</keyword>
<dbReference type="AlphaFoldDB" id="A0A7J7VYM7"/>
<protein>
    <submittedName>
        <fullName evidence="1">Uncharacterized protein</fullName>
    </submittedName>
</protein>